<dbReference type="InterPro" id="IPR013750">
    <property type="entry name" value="GHMP_kinase_C_dom"/>
</dbReference>
<dbReference type="PRINTS" id="PR00473">
    <property type="entry name" value="GALCTOKINASE"/>
</dbReference>
<name>A0A143BP68_9BACT</name>
<keyword evidence="5" id="KW-0119">Carbohydrate metabolism</keyword>
<dbReference type="InterPro" id="IPR000705">
    <property type="entry name" value="Galactokinase"/>
</dbReference>
<dbReference type="GO" id="GO:0005829">
    <property type="term" value="C:cytosol"/>
    <property type="evidence" value="ECO:0007669"/>
    <property type="project" value="TreeGrafter"/>
</dbReference>
<dbReference type="InterPro" id="IPR020568">
    <property type="entry name" value="Ribosomal_Su5_D2-typ_SF"/>
</dbReference>
<keyword evidence="5" id="KW-0299">Galactose metabolism</keyword>
<dbReference type="eggNOG" id="COG0153">
    <property type="taxonomic scope" value="Bacteria"/>
</dbReference>
<evidence type="ECO:0000259" key="8">
    <source>
        <dbReference type="Pfam" id="PF10509"/>
    </source>
</evidence>
<dbReference type="GO" id="GO:0005524">
    <property type="term" value="F:ATP binding"/>
    <property type="evidence" value="ECO:0007669"/>
    <property type="project" value="UniProtKB-KW"/>
</dbReference>
<organism evidence="9 10">
    <name type="scientific">Gemmatimonas phototrophica</name>
    <dbReference type="NCBI Taxonomy" id="1379270"/>
    <lineage>
        <taxon>Bacteria</taxon>
        <taxon>Pseudomonadati</taxon>
        <taxon>Gemmatimonadota</taxon>
        <taxon>Gemmatimonadia</taxon>
        <taxon>Gemmatimonadales</taxon>
        <taxon>Gemmatimonadaceae</taxon>
        <taxon>Gemmatimonas</taxon>
    </lineage>
</organism>
<keyword evidence="3" id="KW-0808">Transferase</keyword>
<dbReference type="InterPro" id="IPR014721">
    <property type="entry name" value="Ribsml_uS5_D2-typ_fold_subgr"/>
</dbReference>
<dbReference type="PIRSF" id="PIRSF000530">
    <property type="entry name" value="Galactokinase"/>
    <property type="match status" value="1"/>
</dbReference>
<reference evidence="9 10" key="2">
    <citation type="journal article" date="2016" name="Environ. Microbiol. Rep.">
        <title>Metagenomic evidence for the presence of phototrophic Gemmatimonadetes bacteria in diverse environments.</title>
        <authorList>
            <person name="Zeng Y."/>
            <person name="Baumbach J."/>
            <person name="Barbosa E.G."/>
            <person name="Azevedo V."/>
            <person name="Zhang C."/>
            <person name="Koblizek M."/>
        </authorList>
    </citation>
    <scope>NUCLEOTIDE SEQUENCE [LARGE SCALE GENOMIC DNA]</scope>
    <source>
        <strain evidence="9 10">AP64</strain>
    </source>
</reference>
<evidence type="ECO:0000256" key="4">
    <source>
        <dbReference type="ARBA" id="ARBA00022840"/>
    </source>
</evidence>
<dbReference type="EMBL" id="CP011454">
    <property type="protein sequence ID" value="AMW06826.1"/>
    <property type="molecule type" value="Genomic_DNA"/>
</dbReference>
<dbReference type="AlphaFoldDB" id="A0A143BP68"/>
<dbReference type="GO" id="GO:0004335">
    <property type="term" value="F:galactokinase activity"/>
    <property type="evidence" value="ECO:0007669"/>
    <property type="project" value="InterPro"/>
</dbReference>
<evidence type="ECO:0000256" key="5">
    <source>
        <dbReference type="ARBA" id="ARBA00023144"/>
    </source>
</evidence>
<keyword evidence="3" id="KW-0418">Kinase</keyword>
<accession>A0A143BP68</accession>
<dbReference type="PRINTS" id="PR00959">
    <property type="entry name" value="MEVGALKINASE"/>
</dbReference>
<evidence type="ECO:0000313" key="10">
    <source>
        <dbReference type="Proteomes" id="UP000076404"/>
    </source>
</evidence>
<dbReference type="Proteomes" id="UP000076404">
    <property type="component" value="Chromosome"/>
</dbReference>
<evidence type="ECO:0000259" key="7">
    <source>
        <dbReference type="Pfam" id="PF08544"/>
    </source>
</evidence>
<dbReference type="SUPFAM" id="SSF54211">
    <property type="entry name" value="Ribosomal protein S5 domain 2-like"/>
    <property type="match status" value="1"/>
</dbReference>
<dbReference type="InterPro" id="IPR036554">
    <property type="entry name" value="GHMP_kinase_C_sf"/>
</dbReference>
<evidence type="ECO:0000256" key="2">
    <source>
        <dbReference type="ARBA" id="ARBA00022741"/>
    </source>
</evidence>
<dbReference type="KEGG" id="gph:GEMMAAP_12565"/>
<keyword evidence="2" id="KW-0547">Nucleotide-binding</keyword>
<evidence type="ECO:0008006" key="11">
    <source>
        <dbReference type="Google" id="ProtNLM"/>
    </source>
</evidence>
<keyword evidence="10" id="KW-1185">Reference proteome</keyword>
<dbReference type="GO" id="GO:0006012">
    <property type="term" value="P:galactose metabolic process"/>
    <property type="evidence" value="ECO:0007669"/>
    <property type="project" value="UniProtKB-KW"/>
</dbReference>
<dbReference type="InterPro" id="IPR006206">
    <property type="entry name" value="Mevalonate/galactokinase"/>
</dbReference>
<gene>
    <name evidence="9" type="ORF">GEMMAAP_12565</name>
</gene>
<dbReference type="PANTHER" id="PTHR10457:SF7">
    <property type="entry name" value="GALACTOKINASE-RELATED"/>
    <property type="match status" value="1"/>
</dbReference>
<dbReference type="SUPFAM" id="SSF55060">
    <property type="entry name" value="GHMP Kinase, C-terminal domain"/>
    <property type="match status" value="1"/>
</dbReference>
<protein>
    <recommendedName>
        <fullName evidence="11">Galactokinase</fullName>
    </recommendedName>
</protein>
<dbReference type="Pfam" id="PF10509">
    <property type="entry name" value="GalKase_gal_bdg"/>
    <property type="match status" value="1"/>
</dbReference>
<dbReference type="InterPro" id="IPR019539">
    <property type="entry name" value="GalKase_N"/>
</dbReference>
<evidence type="ECO:0000256" key="3">
    <source>
        <dbReference type="ARBA" id="ARBA00022777"/>
    </source>
</evidence>
<dbReference type="PANTHER" id="PTHR10457">
    <property type="entry name" value="MEVALONATE KINASE/GALACTOKINASE"/>
    <property type="match status" value="1"/>
</dbReference>
<comment type="similarity">
    <text evidence="1">Belongs to the GHMP kinase family. GalK subfamily.</text>
</comment>
<feature type="domain" description="Galactokinase N-terminal" evidence="8">
    <location>
        <begin position="2"/>
        <end position="37"/>
    </location>
</feature>
<dbReference type="Pfam" id="PF00288">
    <property type="entry name" value="GHMP_kinases_N"/>
    <property type="match status" value="1"/>
</dbReference>
<dbReference type="Pfam" id="PF08544">
    <property type="entry name" value="GHMP_kinases_C"/>
    <property type="match status" value="1"/>
</dbReference>
<reference evidence="9 10" key="1">
    <citation type="journal article" date="2014" name="Proc. Natl. Acad. Sci. U.S.A.">
        <title>Functional type 2 photosynthetic reaction centers found in the rare bacterial phylum Gemmatimonadetes.</title>
        <authorList>
            <person name="Zeng Y."/>
            <person name="Feng F."/>
            <person name="Medova H."/>
            <person name="Dean J."/>
            <person name="Koblizek M."/>
        </authorList>
    </citation>
    <scope>NUCLEOTIDE SEQUENCE [LARGE SCALE GENOMIC DNA]</scope>
    <source>
        <strain evidence="9 10">AP64</strain>
    </source>
</reference>
<evidence type="ECO:0000313" key="9">
    <source>
        <dbReference type="EMBL" id="AMW06826.1"/>
    </source>
</evidence>
<dbReference type="STRING" id="1379270.GEMMAAP_12565"/>
<dbReference type="InterPro" id="IPR006204">
    <property type="entry name" value="GHMP_kinase_N_dom"/>
</dbReference>
<feature type="domain" description="GHMP kinase C-terminal" evidence="7">
    <location>
        <begin position="304"/>
        <end position="383"/>
    </location>
</feature>
<feature type="domain" description="GHMP kinase N-terminal" evidence="6">
    <location>
        <begin position="73"/>
        <end position="126"/>
    </location>
</feature>
<dbReference type="Gene3D" id="3.30.230.10">
    <property type="match status" value="1"/>
</dbReference>
<proteinExistence type="inferred from homology"/>
<evidence type="ECO:0000259" key="6">
    <source>
        <dbReference type="Pfam" id="PF00288"/>
    </source>
</evidence>
<dbReference type="Gene3D" id="3.30.70.890">
    <property type="entry name" value="GHMP kinase, C-terminal domain"/>
    <property type="match status" value="1"/>
</dbReference>
<evidence type="ECO:0000256" key="1">
    <source>
        <dbReference type="ARBA" id="ARBA00006566"/>
    </source>
</evidence>
<keyword evidence="4" id="KW-0067">ATP-binding</keyword>
<sequence>MWIVPGRIEVLGKHVDYAGGRSLLCTVERGIVIVARRRDDRQVVLRDARRREAMALSLDSTARGSIPWAIYPRTVINRLVRNFGASMQGADVALASNLPPAAGVSSSSALTVGLTLAFTALNALDTHPLFQEALPDRAALAGYVGALENGMNFGVLTGEKGVGTMGGAQDQTAILCSERTRLEQFSWAPVHFERTVTWPATHTFVVGVSGVVAAKTGAAKERYNRAARTAHRLVAAWNATTTTPVHTLRDAFFAATGDEPLVEIPDSLRAAAERAADAEFSAGHLVGRLGQFFDETFVIVPQAADALQREDFTEFGRLVDKSQAGAERALENQIAETVHLQRYARELGATAASAFGAGFGGAVWAMVPTVDAERFAAKWRERYLRVHHSASHRSLFFTTSPSPPAFELLDD</sequence>